<keyword evidence="3" id="KW-0645">Protease</keyword>
<evidence type="ECO:0000256" key="2">
    <source>
        <dbReference type="ARBA" id="ARBA00022645"/>
    </source>
</evidence>
<dbReference type="SUPFAM" id="SSF53474">
    <property type="entry name" value="alpha/beta-Hydrolases"/>
    <property type="match status" value="1"/>
</dbReference>
<comment type="similarity">
    <text evidence="1">Belongs to the peptidase S10 family.</text>
</comment>
<reference evidence="8" key="1">
    <citation type="submission" date="2022-11" db="UniProtKB">
        <authorList>
            <consortium name="WormBaseParasite"/>
        </authorList>
    </citation>
    <scope>IDENTIFICATION</scope>
</reference>
<evidence type="ECO:0000313" key="7">
    <source>
        <dbReference type="Proteomes" id="UP000887563"/>
    </source>
</evidence>
<evidence type="ECO:0000256" key="6">
    <source>
        <dbReference type="ARBA" id="ARBA00023180"/>
    </source>
</evidence>
<dbReference type="PANTHER" id="PTHR11802">
    <property type="entry name" value="SERINE PROTEASE FAMILY S10 SERINE CARBOXYPEPTIDASE"/>
    <property type="match status" value="1"/>
</dbReference>
<proteinExistence type="inferred from homology"/>
<sequence length="114" mass="12899">MKISREVSESYLHVSNTKFFHYVFTKSQNNPDKDPLVLWLNGGPGCSSLLGLFTELGPYLLSEDGSKLIKNPYAWNNKANVLFLESPAGVGYSYSTMEILLQMMMKQQITIMKL</sequence>
<evidence type="ECO:0000256" key="1">
    <source>
        <dbReference type="ARBA" id="ARBA00009431"/>
    </source>
</evidence>
<keyword evidence="5" id="KW-0378">Hydrolase</keyword>
<name>A0A914KQG1_MELIC</name>
<dbReference type="Proteomes" id="UP000887563">
    <property type="component" value="Unplaced"/>
</dbReference>
<organism evidence="7 8">
    <name type="scientific">Meloidogyne incognita</name>
    <name type="common">Southern root-knot nematode worm</name>
    <name type="synonym">Oxyuris incognita</name>
    <dbReference type="NCBI Taxonomy" id="6306"/>
    <lineage>
        <taxon>Eukaryota</taxon>
        <taxon>Metazoa</taxon>
        <taxon>Ecdysozoa</taxon>
        <taxon>Nematoda</taxon>
        <taxon>Chromadorea</taxon>
        <taxon>Rhabditida</taxon>
        <taxon>Tylenchina</taxon>
        <taxon>Tylenchomorpha</taxon>
        <taxon>Tylenchoidea</taxon>
        <taxon>Meloidogynidae</taxon>
        <taxon>Meloidogyninae</taxon>
        <taxon>Meloidogyne</taxon>
        <taxon>Meloidogyne incognita group</taxon>
    </lineage>
</organism>
<protein>
    <submittedName>
        <fullName evidence="8">Serine carboxypeptidase</fullName>
    </submittedName>
</protein>
<dbReference type="PRINTS" id="PR00724">
    <property type="entry name" value="CRBOXYPTASEC"/>
</dbReference>
<keyword evidence="6" id="KW-0325">Glycoprotein</keyword>
<dbReference type="GO" id="GO:0004185">
    <property type="term" value="F:serine-type carboxypeptidase activity"/>
    <property type="evidence" value="ECO:0007669"/>
    <property type="project" value="InterPro"/>
</dbReference>
<dbReference type="Pfam" id="PF00450">
    <property type="entry name" value="Peptidase_S10"/>
    <property type="match status" value="1"/>
</dbReference>
<evidence type="ECO:0000313" key="8">
    <source>
        <dbReference type="WBParaSite" id="Minc3s00076g03721"/>
    </source>
</evidence>
<dbReference type="GO" id="GO:0006508">
    <property type="term" value="P:proteolysis"/>
    <property type="evidence" value="ECO:0007669"/>
    <property type="project" value="UniProtKB-KW"/>
</dbReference>
<dbReference type="InterPro" id="IPR001563">
    <property type="entry name" value="Peptidase_S10"/>
</dbReference>
<keyword evidence="2" id="KW-0121">Carboxypeptidase</keyword>
<evidence type="ECO:0000256" key="3">
    <source>
        <dbReference type="ARBA" id="ARBA00022670"/>
    </source>
</evidence>
<accession>A0A914KQG1</accession>
<keyword evidence="7" id="KW-1185">Reference proteome</keyword>
<keyword evidence="4" id="KW-0732">Signal</keyword>
<dbReference type="InterPro" id="IPR029058">
    <property type="entry name" value="AB_hydrolase_fold"/>
</dbReference>
<dbReference type="WBParaSite" id="Minc3s00076g03721">
    <property type="protein sequence ID" value="Minc3s00076g03721"/>
    <property type="gene ID" value="Minc3s00076g03721"/>
</dbReference>
<dbReference type="AlphaFoldDB" id="A0A914KQG1"/>
<dbReference type="Gene3D" id="3.40.50.1820">
    <property type="entry name" value="alpha/beta hydrolase"/>
    <property type="match status" value="1"/>
</dbReference>
<evidence type="ECO:0000256" key="5">
    <source>
        <dbReference type="ARBA" id="ARBA00022801"/>
    </source>
</evidence>
<evidence type="ECO:0000256" key="4">
    <source>
        <dbReference type="ARBA" id="ARBA00022729"/>
    </source>
</evidence>
<dbReference type="PANTHER" id="PTHR11802:SF3">
    <property type="entry name" value="RETINOID-INDUCIBLE SERINE CARBOXYPEPTIDASE"/>
    <property type="match status" value="1"/>
</dbReference>